<dbReference type="GO" id="GO:0070006">
    <property type="term" value="F:metalloaminopeptidase activity"/>
    <property type="evidence" value="ECO:0007669"/>
    <property type="project" value="TreeGrafter"/>
</dbReference>
<dbReference type="InterPro" id="IPR027268">
    <property type="entry name" value="Peptidase_M4/M1_CTD_sf"/>
</dbReference>
<evidence type="ECO:0000256" key="3">
    <source>
        <dbReference type="ARBA" id="ARBA00022670"/>
    </source>
</evidence>
<comment type="similarity">
    <text evidence="2">Belongs to the peptidase M1 family.</text>
</comment>
<dbReference type="SUPFAM" id="SSF55486">
    <property type="entry name" value="Metalloproteases ('zincins'), catalytic domain"/>
    <property type="match status" value="1"/>
</dbReference>
<keyword evidence="3" id="KW-0645">Protease</keyword>
<reference evidence="10" key="1">
    <citation type="submission" date="2022-11" db="UniProtKB">
        <authorList>
            <consortium name="WormBaseParasite"/>
        </authorList>
    </citation>
    <scope>IDENTIFICATION</scope>
</reference>
<dbReference type="Gene3D" id="1.10.390.10">
    <property type="entry name" value="Neutral Protease Domain 2"/>
    <property type="match status" value="1"/>
</dbReference>
<dbReference type="InterPro" id="IPR050344">
    <property type="entry name" value="Peptidase_M1_aminopeptidases"/>
</dbReference>
<protein>
    <submittedName>
        <fullName evidence="10">Peptidase M1 membrane alanine aminopeptidase domain-containing protein</fullName>
    </submittedName>
</protein>
<organism evidence="9 10">
    <name type="scientific">Plectus sambesii</name>
    <dbReference type="NCBI Taxonomy" id="2011161"/>
    <lineage>
        <taxon>Eukaryota</taxon>
        <taxon>Metazoa</taxon>
        <taxon>Ecdysozoa</taxon>
        <taxon>Nematoda</taxon>
        <taxon>Chromadorea</taxon>
        <taxon>Plectida</taxon>
        <taxon>Plectina</taxon>
        <taxon>Plectoidea</taxon>
        <taxon>Plectidae</taxon>
        <taxon>Plectus</taxon>
    </lineage>
</organism>
<keyword evidence="7" id="KW-0482">Metalloprotease</keyword>
<evidence type="ECO:0000313" key="10">
    <source>
        <dbReference type="WBParaSite" id="PSAMB.scaffold5447size11658.g26625.t1"/>
    </source>
</evidence>
<name>A0A914WZP4_9BILA</name>
<feature type="domain" description="Peptidase M1 membrane alanine aminopeptidase" evidence="8">
    <location>
        <begin position="11"/>
        <end position="148"/>
    </location>
</feature>
<keyword evidence="4" id="KW-0479">Metal-binding</keyword>
<evidence type="ECO:0000256" key="6">
    <source>
        <dbReference type="ARBA" id="ARBA00022833"/>
    </source>
</evidence>
<dbReference type="AlphaFoldDB" id="A0A914WZP4"/>
<dbReference type="PRINTS" id="PR00756">
    <property type="entry name" value="ALADIPTASE"/>
</dbReference>
<dbReference type="InterPro" id="IPR001930">
    <property type="entry name" value="Peptidase_M1"/>
</dbReference>
<dbReference type="GO" id="GO:0005615">
    <property type="term" value="C:extracellular space"/>
    <property type="evidence" value="ECO:0007669"/>
    <property type="project" value="TreeGrafter"/>
</dbReference>
<evidence type="ECO:0000313" key="9">
    <source>
        <dbReference type="Proteomes" id="UP000887566"/>
    </source>
</evidence>
<evidence type="ECO:0000256" key="5">
    <source>
        <dbReference type="ARBA" id="ARBA00022801"/>
    </source>
</evidence>
<evidence type="ECO:0000259" key="8">
    <source>
        <dbReference type="Pfam" id="PF01433"/>
    </source>
</evidence>
<evidence type="ECO:0000256" key="1">
    <source>
        <dbReference type="ARBA" id="ARBA00001947"/>
    </source>
</evidence>
<dbReference type="GO" id="GO:0008270">
    <property type="term" value="F:zinc ion binding"/>
    <property type="evidence" value="ECO:0007669"/>
    <property type="project" value="InterPro"/>
</dbReference>
<dbReference type="PANTHER" id="PTHR11533:SF299">
    <property type="entry name" value="AMINOPEPTIDASE"/>
    <property type="match status" value="1"/>
</dbReference>
<dbReference type="GO" id="GO:0005737">
    <property type="term" value="C:cytoplasm"/>
    <property type="evidence" value="ECO:0007669"/>
    <property type="project" value="TreeGrafter"/>
</dbReference>
<keyword evidence="5" id="KW-0378">Hydrolase</keyword>
<dbReference type="PANTHER" id="PTHR11533">
    <property type="entry name" value="PROTEASE M1 ZINC METALLOPROTEASE"/>
    <property type="match status" value="1"/>
</dbReference>
<dbReference type="Proteomes" id="UP000887566">
    <property type="component" value="Unplaced"/>
</dbReference>
<sequence>MQLMFLSHQVTAVHEAVHGWFGNLVTCAWWDDVWLNEGMTTYYTDLTLLDIQAWTRQNVRDDINARRYKWLKENWMFALHDETFVEDEWATNVYARGPAVLQMFHKAMGEKFETRLFDYLKSNLYKNVNSTTFINALTKNNESVEREMFNSFIFQYDAPLISIIYDNDTKAFIISQKPIHSSRNTKWTIPIWYQRTETETNSEEMRWLRAADEKLMIPMIEDPENYRFDQECIGFAEYIIEIGQDIALHCSSAAEWSEIDFDM</sequence>
<dbReference type="GO" id="GO:0016020">
    <property type="term" value="C:membrane"/>
    <property type="evidence" value="ECO:0007669"/>
    <property type="project" value="TreeGrafter"/>
</dbReference>
<evidence type="ECO:0000256" key="4">
    <source>
        <dbReference type="ARBA" id="ARBA00022723"/>
    </source>
</evidence>
<accession>A0A914WZP4</accession>
<dbReference type="Pfam" id="PF01433">
    <property type="entry name" value="Peptidase_M1"/>
    <property type="match status" value="1"/>
</dbReference>
<proteinExistence type="inferred from homology"/>
<keyword evidence="6" id="KW-0862">Zinc</keyword>
<comment type="cofactor">
    <cofactor evidence="1">
        <name>Zn(2+)</name>
        <dbReference type="ChEBI" id="CHEBI:29105"/>
    </cofactor>
</comment>
<dbReference type="GO" id="GO:0006508">
    <property type="term" value="P:proteolysis"/>
    <property type="evidence" value="ECO:0007669"/>
    <property type="project" value="UniProtKB-KW"/>
</dbReference>
<evidence type="ECO:0000256" key="7">
    <source>
        <dbReference type="ARBA" id="ARBA00023049"/>
    </source>
</evidence>
<dbReference type="GO" id="GO:0043171">
    <property type="term" value="P:peptide catabolic process"/>
    <property type="evidence" value="ECO:0007669"/>
    <property type="project" value="TreeGrafter"/>
</dbReference>
<dbReference type="WBParaSite" id="PSAMB.scaffold5447size11658.g26625.t1">
    <property type="protein sequence ID" value="PSAMB.scaffold5447size11658.g26625.t1"/>
    <property type="gene ID" value="PSAMB.scaffold5447size11658.g26625"/>
</dbReference>
<keyword evidence="9" id="KW-1185">Reference proteome</keyword>
<evidence type="ECO:0000256" key="2">
    <source>
        <dbReference type="ARBA" id="ARBA00010136"/>
    </source>
</evidence>
<dbReference type="GO" id="GO:0042277">
    <property type="term" value="F:peptide binding"/>
    <property type="evidence" value="ECO:0007669"/>
    <property type="project" value="TreeGrafter"/>
</dbReference>
<dbReference type="InterPro" id="IPR014782">
    <property type="entry name" value="Peptidase_M1_dom"/>
</dbReference>